<dbReference type="RefSeq" id="WP_160118699.1">
    <property type="nucleotide sequence ID" value="NZ_BHXQ01000006.1"/>
</dbReference>
<dbReference type="EMBL" id="BHXQ01000006">
    <property type="protein sequence ID" value="GCC53119.1"/>
    <property type="molecule type" value="Genomic_DNA"/>
</dbReference>
<dbReference type="AlphaFoldDB" id="A0A401UDZ8"/>
<feature type="transmembrane region" description="Helical" evidence="1">
    <location>
        <begin position="260"/>
        <end position="282"/>
    </location>
</feature>
<name>A0A401UDZ8_9BACT</name>
<dbReference type="Pfam" id="PF12412">
    <property type="entry name" value="DUF3667"/>
    <property type="match status" value="1"/>
</dbReference>
<reference evidence="2 3" key="1">
    <citation type="submission" date="2018-11" db="EMBL/GenBank/DDBJ databases">
        <title>Chryseotalea sanarue gen. nov., sp., nov., a member of the family Cytophagaceae, isolated from a brackish lake in Hamamatsu Japan.</title>
        <authorList>
            <person name="Maejima Y."/>
            <person name="Iino T."/>
            <person name="Muraguchi Y."/>
            <person name="Fukuda K."/>
            <person name="Ohkuma M."/>
            <person name="Moriuchi R."/>
            <person name="Dohra H."/>
            <person name="Kimbara K."/>
            <person name="Shintani M."/>
        </authorList>
    </citation>
    <scope>NUCLEOTIDE SEQUENCE [LARGE SCALE GENOMIC DNA]</scope>
    <source>
        <strain evidence="2 3">Ys</strain>
    </source>
</reference>
<accession>A0A401UDZ8</accession>
<dbReference type="OrthoDB" id="7446256at2"/>
<comment type="caution">
    <text evidence="2">The sequence shown here is derived from an EMBL/GenBank/DDBJ whole genome shotgun (WGS) entry which is preliminary data.</text>
</comment>
<keyword evidence="1" id="KW-1133">Transmembrane helix</keyword>
<protein>
    <submittedName>
        <fullName evidence="2">DUF3667 domain-containing protein</fullName>
    </submittedName>
</protein>
<feature type="transmembrane region" description="Helical" evidence="1">
    <location>
        <begin position="85"/>
        <end position="105"/>
    </location>
</feature>
<keyword evidence="1" id="KW-0472">Membrane</keyword>
<evidence type="ECO:0000256" key="1">
    <source>
        <dbReference type="SAM" id="Phobius"/>
    </source>
</evidence>
<keyword evidence="1" id="KW-0812">Transmembrane</keyword>
<keyword evidence="3" id="KW-1185">Reference proteome</keyword>
<feature type="transmembrane region" description="Helical" evidence="1">
    <location>
        <begin position="218"/>
        <end position="240"/>
    </location>
</feature>
<dbReference type="InterPro" id="IPR022134">
    <property type="entry name" value="DUF3667"/>
</dbReference>
<gene>
    <name evidence="2" type="ORF">SanaruYs_33610</name>
</gene>
<feature type="transmembrane region" description="Helical" evidence="1">
    <location>
        <begin position="151"/>
        <end position="171"/>
    </location>
</feature>
<evidence type="ECO:0000313" key="3">
    <source>
        <dbReference type="Proteomes" id="UP000288227"/>
    </source>
</evidence>
<evidence type="ECO:0000313" key="2">
    <source>
        <dbReference type="EMBL" id="GCC53119.1"/>
    </source>
</evidence>
<feature type="transmembrane region" description="Helical" evidence="1">
    <location>
        <begin position="183"/>
        <end position="206"/>
    </location>
</feature>
<dbReference type="Proteomes" id="UP000288227">
    <property type="component" value="Unassembled WGS sequence"/>
</dbReference>
<organism evidence="2 3">
    <name type="scientific">Chryseotalea sanaruensis</name>
    <dbReference type="NCBI Taxonomy" id="2482724"/>
    <lineage>
        <taxon>Bacteria</taxon>
        <taxon>Pseudomonadati</taxon>
        <taxon>Bacteroidota</taxon>
        <taxon>Cytophagia</taxon>
        <taxon>Cytophagales</taxon>
        <taxon>Chryseotaleaceae</taxon>
        <taxon>Chryseotalea</taxon>
    </lineage>
</organism>
<proteinExistence type="predicted"/>
<sequence length="284" mass="33230">MDQALTEKHTCKNCGHEFTGLYCNLCGEKVLQVKDRKFKSFLGSVIIAITFADNKVIQTLWLVIRNPGFLSKEYINGVRVKYIKPLQLFFILNLVYFLFPVFQLFNSSLYTQMYLLPHRHMVREMVLHKLANSNFSLQAYTLMYDAKSQSLAKLLIVMFIVFASLPLSLIFRKKKIYFTDHTTLAVELAIFNIAINAILLNLIFWLLNSLLNWSGSGWIKYLDDFAITAIFIGSNLYFLWRASRTFYGDRKRMLSFKVPLALIGLYAALEMYRLMLFFITYWRT</sequence>